<proteinExistence type="predicted"/>
<accession>A0A6B0SW93</accession>
<sequence>MSQQQSPSDVSIDEIPVDIANTQSGDVDASDVPEEIQSLTRALASTEPPTNPLVVLKAARWWYIHGKGGADPAFQWAVEWARHLATDTPSDVDQFDAFLEYLVAVGFADEKAALR</sequence>
<dbReference type="EMBL" id="WUUS01000013">
    <property type="protein sequence ID" value="MXR43144.1"/>
    <property type="molecule type" value="Genomic_DNA"/>
</dbReference>
<reference evidence="2 3" key="1">
    <citation type="submission" date="2019-12" db="EMBL/GenBank/DDBJ databases">
        <title>Isolation and characterization of three novel carbon monoxide-oxidizing members of Halobacteria from salione crusts and soils.</title>
        <authorList>
            <person name="Myers M.R."/>
            <person name="King G.M."/>
        </authorList>
    </citation>
    <scope>NUCLEOTIDE SEQUENCE [LARGE SCALE GENOMIC DNA]</scope>
    <source>
        <strain evidence="2 3">WSA2</strain>
    </source>
</reference>
<organism evidence="2 3">
    <name type="scientific">Halobaculum saliterrae</name>
    <dbReference type="NCBI Taxonomy" id="2073113"/>
    <lineage>
        <taxon>Archaea</taxon>
        <taxon>Methanobacteriati</taxon>
        <taxon>Methanobacteriota</taxon>
        <taxon>Stenosarchaea group</taxon>
        <taxon>Halobacteria</taxon>
        <taxon>Halobacteriales</taxon>
        <taxon>Haloferacaceae</taxon>
        <taxon>Halobaculum</taxon>
    </lineage>
</organism>
<evidence type="ECO:0000259" key="1">
    <source>
        <dbReference type="Pfam" id="PF26043"/>
    </source>
</evidence>
<comment type="caution">
    <text evidence="2">The sequence shown here is derived from an EMBL/GenBank/DDBJ whole genome shotgun (WGS) entry which is preliminary data.</text>
</comment>
<dbReference type="Proteomes" id="UP000437065">
    <property type="component" value="Unassembled WGS sequence"/>
</dbReference>
<evidence type="ECO:0000313" key="3">
    <source>
        <dbReference type="Proteomes" id="UP000437065"/>
    </source>
</evidence>
<dbReference type="Pfam" id="PF26043">
    <property type="entry name" value="DUF8013"/>
    <property type="match status" value="1"/>
</dbReference>
<dbReference type="InterPro" id="IPR058326">
    <property type="entry name" value="DUF8013"/>
</dbReference>
<evidence type="ECO:0000313" key="2">
    <source>
        <dbReference type="EMBL" id="MXR43144.1"/>
    </source>
</evidence>
<protein>
    <recommendedName>
        <fullName evidence="1">DUF8013 domain-containing protein</fullName>
    </recommendedName>
</protein>
<keyword evidence="3" id="KW-1185">Reference proteome</keyword>
<gene>
    <name evidence="2" type="ORF">GRX01_17595</name>
</gene>
<dbReference type="RefSeq" id="WP_321168192.1">
    <property type="nucleotide sequence ID" value="NZ_WUUS01000013.1"/>
</dbReference>
<dbReference type="AlphaFoldDB" id="A0A6B0SW93"/>
<feature type="domain" description="DUF8013" evidence="1">
    <location>
        <begin position="1"/>
        <end position="73"/>
    </location>
</feature>
<name>A0A6B0SW93_9EURY</name>